<evidence type="ECO:0000313" key="2">
    <source>
        <dbReference type="EMBL" id="RIA85242.1"/>
    </source>
</evidence>
<evidence type="ECO:0000256" key="1">
    <source>
        <dbReference type="SAM" id="Phobius"/>
    </source>
</evidence>
<organism evidence="2 3">
    <name type="scientific">Glomus cerebriforme</name>
    <dbReference type="NCBI Taxonomy" id="658196"/>
    <lineage>
        <taxon>Eukaryota</taxon>
        <taxon>Fungi</taxon>
        <taxon>Fungi incertae sedis</taxon>
        <taxon>Mucoromycota</taxon>
        <taxon>Glomeromycotina</taxon>
        <taxon>Glomeromycetes</taxon>
        <taxon>Glomerales</taxon>
        <taxon>Glomeraceae</taxon>
        <taxon>Glomus</taxon>
    </lineage>
</organism>
<feature type="transmembrane region" description="Helical" evidence="1">
    <location>
        <begin position="12"/>
        <end position="29"/>
    </location>
</feature>
<feature type="transmembrane region" description="Helical" evidence="1">
    <location>
        <begin position="206"/>
        <end position="227"/>
    </location>
</feature>
<comment type="caution">
    <text evidence="2">The sequence shown here is derived from an EMBL/GenBank/DDBJ whole genome shotgun (WGS) entry which is preliminary data.</text>
</comment>
<dbReference type="EMBL" id="QKYT01000437">
    <property type="protein sequence ID" value="RIA85242.1"/>
    <property type="molecule type" value="Genomic_DNA"/>
</dbReference>
<gene>
    <name evidence="2" type="ORF">C1645_697955</name>
</gene>
<dbReference type="PANTHER" id="PTHR16189:SF3">
    <property type="entry name" value="AMINO ACID TRANSPORTER TRANSMEMBRANE DOMAIN-CONTAINING PROTEIN"/>
    <property type="match status" value="1"/>
</dbReference>
<sequence length="378" mass="42483">MQYFLTKRKYYFLIVPILFESAGLITPLIMFGVTVMLACSSSLLLIEAIGSIPGNEKFQKKIEYISLFSILIDNKLIRIITYLIFFLSIESMIIATIALTSQSFDAILIRFAGGTCGIGIYPDKGWICVHNLDFNSPFDDRIMIATCGFMITFILVLPMAFCNLGENVKVQIISFIILIFVIITWIIACIMNGLKPDRIPLIGSDHSLLVGTVLFNYAFITTVPSMVNDLNRNVSIRKVIWISVGITTLAYVLIGILGAMSFQYDFSSNIISEIRNSKIRNIFTDMATLLFPLGGLLASIPADTIVVRYNLVRSEICNYPIATFISLVIPWCIALPFQTGVWLNIFSNWTSLLFISTTNFLLPFCLFHLSQRKAKMLQ</sequence>
<dbReference type="PANTHER" id="PTHR16189">
    <property type="entry name" value="TRANSMEMBRANE PROTEIN 104-RELATED"/>
    <property type="match status" value="1"/>
</dbReference>
<keyword evidence="3" id="KW-1185">Reference proteome</keyword>
<feature type="transmembrane region" description="Helical" evidence="1">
    <location>
        <begin position="173"/>
        <end position="194"/>
    </location>
</feature>
<dbReference type="OrthoDB" id="294541at2759"/>
<feature type="transmembrane region" description="Helical" evidence="1">
    <location>
        <begin position="239"/>
        <end position="262"/>
    </location>
</feature>
<accession>A0A397SI31</accession>
<proteinExistence type="predicted"/>
<feature type="transmembrane region" description="Helical" evidence="1">
    <location>
        <begin position="142"/>
        <end position="161"/>
    </location>
</feature>
<keyword evidence="1" id="KW-0812">Transmembrane</keyword>
<feature type="transmembrane region" description="Helical" evidence="1">
    <location>
        <begin position="282"/>
        <end position="307"/>
    </location>
</feature>
<protein>
    <recommendedName>
        <fullName evidence="4">Amino acid transporter transmembrane domain-containing protein</fullName>
    </recommendedName>
</protein>
<feature type="non-terminal residue" evidence="2">
    <location>
        <position position="378"/>
    </location>
</feature>
<evidence type="ECO:0000313" key="3">
    <source>
        <dbReference type="Proteomes" id="UP000265703"/>
    </source>
</evidence>
<evidence type="ECO:0008006" key="4">
    <source>
        <dbReference type="Google" id="ProtNLM"/>
    </source>
</evidence>
<dbReference type="Proteomes" id="UP000265703">
    <property type="component" value="Unassembled WGS sequence"/>
</dbReference>
<feature type="transmembrane region" description="Helical" evidence="1">
    <location>
        <begin position="76"/>
        <end position="99"/>
    </location>
</feature>
<reference evidence="2 3" key="1">
    <citation type="submission" date="2018-06" db="EMBL/GenBank/DDBJ databases">
        <title>Comparative genomics reveals the genomic features of Rhizophagus irregularis, R. cerebriforme, R. diaphanum and Gigaspora rosea, and their symbiotic lifestyle signature.</title>
        <authorList>
            <person name="Morin E."/>
            <person name="San Clemente H."/>
            <person name="Chen E.C.H."/>
            <person name="De La Providencia I."/>
            <person name="Hainaut M."/>
            <person name="Kuo A."/>
            <person name="Kohler A."/>
            <person name="Murat C."/>
            <person name="Tang N."/>
            <person name="Roy S."/>
            <person name="Loubradou J."/>
            <person name="Henrissat B."/>
            <person name="Grigoriev I.V."/>
            <person name="Corradi N."/>
            <person name="Roux C."/>
            <person name="Martin F.M."/>
        </authorList>
    </citation>
    <scope>NUCLEOTIDE SEQUENCE [LARGE SCALE GENOMIC DNA]</scope>
    <source>
        <strain evidence="2 3">DAOM 227022</strain>
    </source>
</reference>
<feature type="transmembrane region" description="Helical" evidence="1">
    <location>
        <begin position="319"/>
        <end position="337"/>
    </location>
</feature>
<keyword evidence="1" id="KW-0472">Membrane</keyword>
<feature type="transmembrane region" description="Helical" evidence="1">
    <location>
        <begin position="349"/>
        <end position="369"/>
    </location>
</feature>
<keyword evidence="1" id="KW-1133">Transmembrane helix</keyword>
<name>A0A397SI31_9GLOM</name>
<dbReference type="AlphaFoldDB" id="A0A397SI31"/>